<sequence length="110" mass="12189">MLAAPRRNIVPVDLRDDQPTQHEIGNRTFLIAPVEPLDVDGVRTVQVGTVLFVVAFLALLPFWGRLEEAQNTWLLWMCLTGAGLGLIGSAYCKRRRIVRTELESGDGTDA</sequence>
<keyword evidence="1" id="KW-1133">Transmembrane helix</keyword>
<name>A0A938Y4D9_9ACTN</name>
<dbReference type="Pfam" id="PF10745">
    <property type="entry name" value="DUF2530"/>
    <property type="match status" value="1"/>
</dbReference>
<comment type="caution">
    <text evidence="2">The sequence shown here is derived from an EMBL/GenBank/DDBJ whole genome shotgun (WGS) entry which is preliminary data.</text>
</comment>
<protein>
    <submittedName>
        <fullName evidence="2">DUF2530 domain-containing protein</fullName>
    </submittedName>
</protein>
<dbReference type="Proteomes" id="UP000663791">
    <property type="component" value="Unassembled WGS sequence"/>
</dbReference>
<feature type="transmembrane region" description="Helical" evidence="1">
    <location>
        <begin position="47"/>
        <end position="66"/>
    </location>
</feature>
<organism evidence="2 3">
    <name type="scientific">Nocardioides faecalis</name>
    <dbReference type="NCBI Taxonomy" id="2803858"/>
    <lineage>
        <taxon>Bacteria</taxon>
        <taxon>Bacillati</taxon>
        <taxon>Actinomycetota</taxon>
        <taxon>Actinomycetes</taxon>
        <taxon>Propionibacteriales</taxon>
        <taxon>Nocardioidaceae</taxon>
        <taxon>Nocardioides</taxon>
    </lineage>
</organism>
<evidence type="ECO:0000313" key="3">
    <source>
        <dbReference type="Proteomes" id="UP000663791"/>
    </source>
</evidence>
<accession>A0A938Y4D9</accession>
<gene>
    <name evidence="2" type="ORF">JK386_07765</name>
</gene>
<evidence type="ECO:0000256" key="1">
    <source>
        <dbReference type="SAM" id="Phobius"/>
    </source>
</evidence>
<evidence type="ECO:0000313" key="2">
    <source>
        <dbReference type="EMBL" id="MBM9459798.1"/>
    </source>
</evidence>
<reference evidence="2" key="1">
    <citation type="submission" date="2021-01" db="EMBL/GenBank/DDBJ databases">
        <title>Novel species in genus Nocardioides.</title>
        <authorList>
            <person name="Zhang G."/>
        </authorList>
    </citation>
    <scope>NUCLEOTIDE SEQUENCE</scope>
    <source>
        <strain evidence="2">Zg-536</strain>
    </source>
</reference>
<keyword evidence="3" id="KW-1185">Reference proteome</keyword>
<dbReference type="InterPro" id="IPR019681">
    <property type="entry name" value="DUF2530"/>
</dbReference>
<keyword evidence="1" id="KW-0472">Membrane</keyword>
<feature type="transmembrane region" description="Helical" evidence="1">
    <location>
        <begin position="72"/>
        <end position="92"/>
    </location>
</feature>
<dbReference type="AlphaFoldDB" id="A0A938Y4D9"/>
<proteinExistence type="predicted"/>
<dbReference type="EMBL" id="JAERTX010000005">
    <property type="protein sequence ID" value="MBM9459798.1"/>
    <property type="molecule type" value="Genomic_DNA"/>
</dbReference>
<keyword evidence="1" id="KW-0812">Transmembrane</keyword>